<keyword evidence="4" id="KW-1185">Reference proteome</keyword>
<feature type="compositionally biased region" description="Polar residues" evidence="1">
    <location>
        <begin position="53"/>
        <end position="63"/>
    </location>
</feature>
<evidence type="ECO:0000256" key="1">
    <source>
        <dbReference type="SAM" id="MobiDB-lite"/>
    </source>
</evidence>
<proteinExistence type="predicted"/>
<comment type="caution">
    <text evidence="3">The sequence shown here is derived from an EMBL/GenBank/DDBJ whole genome shotgun (WGS) entry which is preliminary data.</text>
</comment>
<protein>
    <submittedName>
        <fullName evidence="3">Uncharacterized protein</fullName>
    </submittedName>
</protein>
<feature type="region of interest" description="Disordered" evidence="1">
    <location>
        <begin position="18"/>
        <end position="107"/>
    </location>
</feature>
<organism evidence="3 4">
    <name type="scientific">Pyrrhoderma noxium</name>
    <dbReference type="NCBI Taxonomy" id="2282107"/>
    <lineage>
        <taxon>Eukaryota</taxon>
        <taxon>Fungi</taxon>
        <taxon>Dikarya</taxon>
        <taxon>Basidiomycota</taxon>
        <taxon>Agaricomycotina</taxon>
        <taxon>Agaricomycetes</taxon>
        <taxon>Hymenochaetales</taxon>
        <taxon>Hymenochaetaceae</taxon>
        <taxon>Pyrrhoderma</taxon>
    </lineage>
</organism>
<dbReference type="STRING" id="2282107.A0A286U9I0"/>
<evidence type="ECO:0000313" key="4">
    <source>
        <dbReference type="Proteomes" id="UP000217199"/>
    </source>
</evidence>
<accession>A0A286U9I0</accession>
<reference evidence="3 4" key="1">
    <citation type="journal article" date="2017" name="Mol. Ecol.">
        <title>Comparative and population genomic landscape of Phellinus noxius: A hypervariable fungus causing root rot in trees.</title>
        <authorList>
            <person name="Chung C.L."/>
            <person name="Lee T.J."/>
            <person name="Akiba M."/>
            <person name="Lee H.H."/>
            <person name="Kuo T.H."/>
            <person name="Liu D."/>
            <person name="Ke H.M."/>
            <person name="Yokoi T."/>
            <person name="Roa M.B."/>
            <person name="Lu M.J."/>
            <person name="Chang Y.Y."/>
            <person name="Ann P.J."/>
            <person name="Tsai J.N."/>
            <person name="Chen C.Y."/>
            <person name="Tzean S.S."/>
            <person name="Ota Y."/>
            <person name="Hattori T."/>
            <person name="Sahashi N."/>
            <person name="Liou R.F."/>
            <person name="Kikuchi T."/>
            <person name="Tsai I.J."/>
        </authorList>
    </citation>
    <scope>NUCLEOTIDE SEQUENCE [LARGE SCALE GENOMIC DNA]</scope>
    <source>
        <strain evidence="3 4">FFPRI411160</strain>
    </source>
</reference>
<evidence type="ECO:0000256" key="2">
    <source>
        <dbReference type="SAM" id="Phobius"/>
    </source>
</evidence>
<feature type="transmembrane region" description="Helical" evidence="2">
    <location>
        <begin position="150"/>
        <end position="174"/>
    </location>
</feature>
<sequence>MNESIIDLKPLEDRMRVISSSAEEMHEPDWEDVSDSSISDSKNSPGEIPLEVSLTSPKIPSNVSRKRRALSKSGSKTTYIAASPRRTGIRPKRAPSPTSTPSLTPLQRPAIKPLVSGEEVHAALTHGARSSAFYVRDVGSFFFYIIKRPLSLFLALWVTAMILNMLAAQIRLVLSPLCILPVVSHSSLCTRTQSGANQDKQNVDYPRMIEIQSKTFEQLLDESVGSSSVALEIKKAQLATSDLLTVVKTSDLRSKDLLAEALRDFTDNARDTARGLQRLHAKVSSSVDNILAISDHALRTIEAVKTTRDKQLSLVKYVWPFASPAEEADKRVLATTFTQSLSVLSNSLERLILHAEASIMQLDRLEEQLGTIHGIVAREDGELSAAHDELLALLWTKLGFNRATLNRFRANLQLLGGLSEYRKQALAHVIGALNAMQTLQADMEELRERAAAPELSGGEIPVEVHARAIRIGVQRLNEGRFRAKQLEDNVYRMLSESANDA</sequence>
<gene>
    <name evidence="3" type="ORF">PNOK_0782600</name>
</gene>
<dbReference type="Proteomes" id="UP000217199">
    <property type="component" value="Unassembled WGS sequence"/>
</dbReference>
<feature type="compositionally biased region" description="Low complexity" evidence="1">
    <location>
        <begin position="35"/>
        <end position="44"/>
    </location>
</feature>
<dbReference type="OrthoDB" id="4179406at2759"/>
<dbReference type="InParanoid" id="A0A286U9I0"/>
<dbReference type="EMBL" id="NBII01000008">
    <property type="protein sequence ID" value="PAV16206.1"/>
    <property type="molecule type" value="Genomic_DNA"/>
</dbReference>
<name>A0A286U9I0_9AGAM</name>
<evidence type="ECO:0000313" key="3">
    <source>
        <dbReference type="EMBL" id="PAV16206.1"/>
    </source>
</evidence>
<keyword evidence="2" id="KW-0472">Membrane</keyword>
<keyword evidence="2" id="KW-1133">Transmembrane helix</keyword>
<feature type="compositionally biased region" description="Low complexity" evidence="1">
    <location>
        <begin position="95"/>
        <end position="106"/>
    </location>
</feature>
<dbReference type="AlphaFoldDB" id="A0A286U9I0"/>
<keyword evidence="2" id="KW-0812">Transmembrane</keyword>